<evidence type="ECO:0000313" key="1">
    <source>
        <dbReference type="EMBL" id="KAK4461207.1"/>
    </source>
</evidence>
<reference evidence="1" key="2">
    <citation type="submission" date="2023-06" db="EMBL/GenBank/DDBJ databases">
        <authorList>
            <consortium name="Lawrence Berkeley National Laboratory"/>
            <person name="Mondo S.J."/>
            <person name="Hensen N."/>
            <person name="Bonometti L."/>
            <person name="Westerberg I."/>
            <person name="Brannstrom I.O."/>
            <person name="Guillou S."/>
            <person name="Cros-Aarteil S."/>
            <person name="Calhoun S."/>
            <person name="Haridas S."/>
            <person name="Kuo A."/>
            <person name="Pangilinan J."/>
            <person name="Riley R."/>
            <person name="Labutti K."/>
            <person name="Andreopoulos B."/>
            <person name="Lipzen A."/>
            <person name="Chen C."/>
            <person name="Yanf M."/>
            <person name="Daum C."/>
            <person name="Ng V."/>
            <person name="Clum A."/>
            <person name="Steindorff A."/>
            <person name="Ohm R."/>
            <person name="Martin F."/>
            <person name="Silar P."/>
            <person name="Natvig D."/>
            <person name="Lalanne C."/>
            <person name="Gautier V."/>
            <person name="Ament-Velasquez S.L."/>
            <person name="Kruys A."/>
            <person name="Hutchinson M.I."/>
            <person name="Powell A.J."/>
            <person name="Barry K."/>
            <person name="Miller A.N."/>
            <person name="Grigoriev I.V."/>
            <person name="Debuchy R."/>
            <person name="Gladieux P."/>
            <person name="Thoren M.H."/>
            <person name="Johannesson H."/>
        </authorList>
    </citation>
    <scope>NUCLEOTIDE SEQUENCE</scope>
    <source>
        <strain evidence="1">PSN324</strain>
    </source>
</reference>
<reference evidence="1" key="1">
    <citation type="journal article" date="2023" name="Mol. Phylogenet. Evol.">
        <title>Genome-scale phylogeny and comparative genomics of the fungal order Sordariales.</title>
        <authorList>
            <person name="Hensen N."/>
            <person name="Bonometti L."/>
            <person name="Westerberg I."/>
            <person name="Brannstrom I.O."/>
            <person name="Guillou S."/>
            <person name="Cros-Aarteil S."/>
            <person name="Calhoun S."/>
            <person name="Haridas S."/>
            <person name="Kuo A."/>
            <person name="Mondo S."/>
            <person name="Pangilinan J."/>
            <person name="Riley R."/>
            <person name="LaButti K."/>
            <person name="Andreopoulos B."/>
            <person name="Lipzen A."/>
            <person name="Chen C."/>
            <person name="Yan M."/>
            <person name="Daum C."/>
            <person name="Ng V."/>
            <person name="Clum A."/>
            <person name="Steindorff A."/>
            <person name="Ohm R.A."/>
            <person name="Martin F."/>
            <person name="Silar P."/>
            <person name="Natvig D.O."/>
            <person name="Lalanne C."/>
            <person name="Gautier V."/>
            <person name="Ament-Velasquez S.L."/>
            <person name="Kruys A."/>
            <person name="Hutchinson M.I."/>
            <person name="Powell A.J."/>
            <person name="Barry K."/>
            <person name="Miller A.N."/>
            <person name="Grigoriev I.V."/>
            <person name="Debuchy R."/>
            <person name="Gladieux P."/>
            <person name="Hiltunen Thoren M."/>
            <person name="Johannesson H."/>
        </authorList>
    </citation>
    <scope>NUCLEOTIDE SEQUENCE</scope>
    <source>
        <strain evidence="1">PSN324</strain>
    </source>
</reference>
<gene>
    <name evidence="1" type="ORF">QBC42DRAFT_287728</name>
</gene>
<comment type="caution">
    <text evidence="1">The sequence shown here is derived from an EMBL/GenBank/DDBJ whole genome shotgun (WGS) entry which is preliminary data.</text>
</comment>
<protein>
    <submittedName>
        <fullName evidence="1">Uncharacterized protein</fullName>
    </submittedName>
</protein>
<dbReference type="EMBL" id="MU864995">
    <property type="protein sequence ID" value="KAK4461207.1"/>
    <property type="molecule type" value="Genomic_DNA"/>
</dbReference>
<organism evidence="1 2">
    <name type="scientific">Cladorrhinum samala</name>
    <dbReference type="NCBI Taxonomy" id="585594"/>
    <lineage>
        <taxon>Eukaryota</taxon>
        <taxon>Fungi</taxon>
        <taxon>Dikarya</taxon>
        <taxon>Ascomycota</taxon>
        <taxon>Pezizomycotina</taxon>
        <taxon>Sordariomycetes</taxon>
        <taxon>Sordariomycetidae</taxon>
        <taxon>Sordariales</taxon>
        <taxon>Podosporaceae</taxon>
        <taxon>Cladorrhinum</taxon>
    </lineage>
</organism>
<dbReference type="AlphaFoldDB" id="A0AAV9HK18"/>
<accession>A0AAV9HK18</accession>
<proteinExistence type="predicted"/>
<keyword evidence="2" id="KW-1185">Reference proteome</keyword>
<name>A0AAV9HK18_9PEZI</name>
<dbReference type="Proteomes" id="UP001321749">
    <property type="component" value="Unassembled WGS sequence"/>
</dbReference>
<sequence>MARYGYCRLWSKLPPEIWLMIWEYVAASVAPAIHFVPWICPRRKTHAYRKAVHRWATFIQVRNPQRSMADLRVTCRVAHRVLGDRWGRVTRYNPCSNSRIAVFPKMNKLSIDLEWDIVYHNQAWQSLKGNESVFARSDLACSNVAVKYEVRRLGIRCRIHEMQTLPQTGDVCYRCLSDFAHRFSKLKRFYIVLEGTLDYAAILGGQKADILMKSPPVFEHSAGRRFVVLTAVPRAETIPEELLPTHWNIYFALQDLEKARNHYMRAQRLDEFSFYYF</sequence>
<evidence type="ECO:0000313" key="2">
    <source>
        <dbReference type="Proteomes" id="UP001321749"/>
    </source>
</evidence>